<gene>
    <name evidence="1" type="ordered locus">ASA_P5G150</name>
</gene>
<name>A4SUP5_AERS4</name>
<organism evidence="1 2">
    <name type="scientific">Aeromonas salmonicida (strain A449)</name>
    <dbReference type="NCBI Taxonomy" id="382245"/>
    <lineage>
        <taxon>Bacteria</taxon>
        <taxon>Pseudomonadati</taxon>
        <taxon>Pseudomonadota</taxon>
        <taxon>Gammaproteobacteria</taxon>
        <taxon>Aeromonadales</taxon>
        <taxon>Aeromonadaceae</taxon>
        <taxon>Aeromonas</taxon>
    </lineage>
</organism>
<accession>A4SUP5</accession>
<sequence>MKIDLRGFRLSGSCLRLRQTASSTHHYDTASALMSQYCRDTEQAHINALLQEAIAQWRPDQPRRWLAKYGGWSFEGKNPLVLEYRALLRQARTLVGLRPR</sequence>
<evidence type="ECO:0000313" key="2">
    <source>
        <dbReference type="Proteomes" id="UP000000225"/>
    </source>
</evidence>
<evidence type="ECO:0000313" key="1">
    <source>
        <dbReference type="EMBL" id="ABO92617.1"/>
    </source>
</evidence>
<dbReference type="HOGENOM" id="CLU_2299710_0_0_6"/>
<proteinExistence type="predicted"/>
<keyword evidence="1" id="KW-0614">Plasmid</keyword>
<dbReference type="KEGG" id="asa:ASA_P5G150"/>
<dbReference type="EMBL" id="CP000646">
    <property type="protein sequence ID" value="ABO92617.1"/>
    <property type="molecule type" value="Genomic_DNA"/>
</dbReference>
<dbReference type="AlphaFoldDB" id="A4SUP5"/>
<dbReference type="Proteomes" id="UP000000225">
    <property type="component" value="Plasmid 5"/>
</dbReference>
<geneLocation type="plasmid" evidence="2">
    <name>pAsa5</name>
</geneLocation>
<protein>
    <submittedName>
        <fullName evidence="1">Uncharacterized protein</fullName>
    </submittedName>
</protein>
<reference evidence="2" key="1">
    <citation type="journal article" date="2008" name="BMC Genomics">
        <title>The genome of Aeromonas salmonicida subsp. salmonicida A449: insights into the evolution of a fish pathogen.</title>
        <authorList>
            <person name="Reith M.E."/>
            <person name="Singh R.K."/>
            <person name="Curtis B."/>
            <person name="Boyd J.M."/>
            <person name="Bouevitch A."/>
            <person name="Kimball J."/>
            <person name="Munholland J."/>
            <person name="Murphy C."/>
            <person name="Sarty D."/>
            <person name="Williams J."/>
            <person name="Nash J.H."/>
            <person name="Johnson S.C."/>
            <person name="Brown L.L."/>
        </authorList>
    </citation>
    <scope>NUCLEOTIDE SEQUENCE [LARGE SCALE GENOMIC DNA]</scope>
    <source>
        <strain evidence="2">A449</strain>
        <plasmid evidence="2">pAsa5</plasmid>
    </source>
</reference>